<dbReference type="InterPro" id="IPR022742">
    <property type="entry name" value="Hydrolase_4"/>
</dbReference>
<name>A0A6B3NQD4_9PSED</name>
<dbReference type="InterPro" id="IPR029058">
    <property type="entry name" value="AB_hydrolase_fold"/>
</dbReference>
<dbReference type="AlphaFoldDB" id="A0A6B3NQD4"/>
<dbReference type="Gene3D" id="3.40.50.1820">
    <property type="entry name" value="alpha/beta hydrolase"/>
    <property type="match status" value="1"/>
</dbReference>
<keyword evidence="3" id="KW-0378">Hydrolase</keyword>
<dbReference type="PANTHER" id="PTHR43265">
    <property type="entry name" value="ESTERASE ESTD"/>
    <property type="match status" value="1"/>
</dbReference>
<dbReference type="SUPFAM" id="SSF53474">
    <property type="entry name" value="alpha/beta-Hydrolases"/>
    <property type="match status" value="1"/>
</dbReference>
<evidence type="ECO:0000313" key="4">
    <source>
        <dbReference type="Proteomes" id="UP000482634"/>
    </source>
</evidence>
<feature type="domain" description="Serine aminopeptidase S33" evidence="2">
    <location>
        <begin position="73"/>
        <end position="277"/>
    </location>
</feature>
<reference evidence="3 4" key="1">
    <citation type="submission" date="2020-02" db="EMBL/GenBank/DDBJ databases">
        <title>Broccoli isolated Pseudomonas sp.</title>
        <authorList>
            <person name="Fujikawa T."/>
            <person name="Sawada H."/>
        </authorList>
    </citation>
    <scope>NUCLEOTIDE SEQUENCE [LARGE SCALE GENOMIC DNA]</scope>
    <source>
        <strain evidence="3 4">MAFF212427</strain>
    </source>
</reference>
<proteinExistence type="predicted"/>
<dbReference type="Pfam" id="PF12146">
    <property type="entry name" value="Hydrolase_4"/>
    <property type="match status" value="1"/>
</dbReference>
<evidence type="ECO:0000256" key="1">
    <source>
        <dbReference type="SAM" id="SignalP"/>
    </source>
</evidence>
<dbReference type="EMBL" id="JAAHBU010000139">
    <property type="protein sequence ID" value="NER64359.1"/>
    <property type="molecule type" value="Genomic_DNA"/>
</dbReference>
<dbReference type="Proteomes" id="UP000482634">
    <property type="component" value="Unassembled WGS sequence"/>
</dbReference>
<sequence>MQWARMLMLHLLMGGATSAFGVQTLQIPGPHGPLEGTLLSVPAQQAPRVLIVPGSGPTNRDGNSPLGIRAAPYRLLAQGLAQQGISSVRIDKRGLFGSRAAIAHPDQVTLQAYADDVRQWVDHLSQLMGGRCVWLLGHSEGGLVAMLAAQDNPQLCGLLLLATPGRPLAQVLREQLSHNLSDPALRDSALAIVDSLARGEPVSDVPAALEPLFRQQVQGFLISALTLDPRQLLGKVRQPVLIVQGDHDLQVSADDARALQAAKPQAMLRILPGVNHVLKTVPADDREANLQTYAAADLALAPGVIQAIVERLNTPATPRRAL</sequence>
<organism evidence="3 4">
    <name type="scientific">Pseudomonas brassicae</name>
    <dbReference type="NCBI Taxonomy" id="2708063"/>
    <lineage>
        <taxon>Bacteria</taxon>
        <taxon>Pseudomonadati</taxon>
        <taxon>Pseudomonadota</taxon>
        <taxon>Gammaproteobacteria</taxon>
        <taxon>Pseudomonadales</taxon>
        <taxon>Pseudomonadaceae</taxon>
        <taxon>Pseudomonas</taxon>
    </lineage>
</organism>
<evidence type="ECO:0000259" key="2">
    <source>
        <dbReference type="Pfam" id="PF12146"/>
    </source>
</evidence>
<comment type="caution">
    <text evidence="3">The sequence shown here is derived from an EMBL/GenBank/DDBJ whole genome shotgun (WGS) entry which is preliminary data.</text>
</comment>
<protein>
    <submittedName>
        <fullName evidence="3">Alpha/beta hydrolase</fullName>
    </submittedName>
</protein>
<dbReference type="GO" id="GO:0052689">
    <property type="term" value="F:carboxylic ester hydrolase activity"/>
    <property type="evidence" value="ECO:0007669"/>
    <property type="project" value="TreeGrafter"/>
</dbReference>
<feature type="chain" id="PRO_5025514903" evidence="1">
    <location>
        <begin position="22"/>
        <end position="322"/>
    </location>
</feature>
<evidence type="ECO:0000313" key="3">
    <source>
        <dbReference type="EMBL" id="NER64359.1"/>
    </source>
</evidence>
<keyword evidence="1" id="KW-0732">Signal</keyword>
<keyword evidence="4" id="KW-1185">Reference proteome</keyword>
<dbReference type="PANTHER" id="PTHR43265:SF1">
    <property type="entry name" value="ESTERASE ESTD"/>
    <property type="match status" value="1"/>
</dbReference>
<feature type="signal peptide" evidence="1">
    <location>
        <begin position="1"/>
        <end position="21"/>
    </location>
</feature>
<dbReference type="InterPro" id="IPR053145">
    <property type="entry name" value="AB_hydrolase_Est10"/>
</dbReference>
<gene>
    <name evidence="3" type="ORF">G3436_11235</name>
</gene>
<accession>A0A6B3NQD4</accession>